<evidence type="ECO:0000313" key="6">
    <source>
        <dbReference type="EMBL" id="MBW8724357.1"/>
    </source>
</evidence>
<dbReference type="Pfam" id="PF01380">
    <property type="entry name" value="SIS"/>
    <property type="match status" value="1"/>
</dbReference>
<proteinExistence type="predicted"/>
<feature type="domain" description="SIS" evidence="5">
    <location>
        <begin position="130"/>
        <end position="269"/>
    </location>
</feature>
<accession>A0A952KCR1</accession>
<comment type="caution">
    <text evidence="6">The sequence shown here is derived from an EMBL/GenBank/DDBJ whole genome shotgun (WGS) entry which is preliminary data.</text>
</comment>
<dbReference type="PANTHER" id="PTHR30514">
    <property type="entry name" value="GLUCOKINASE"/>
    <property type="match status" value="1"/>
</dbReference>
<gene>
    <name evidence="6" type="ORF">JF625_04260</name>
</gene>
<keyword evidence="3" id="KW-0804">Transcription</keyword>
<dbReference type="InterPro" id="IPR047640">
    <property type="entry name" value="RpiR-like"/>
</dbReference>
<evidence type="ECO:0000256" key="2">
    <source>
        <dbReference type="ARBA" id="ARBA00023125"/>
    </source>
</evidence>
<dbReference type="GO" id="GO:0097367">
    <property type="term" value="F:carbohydrate derivative binding"/>
    <property type="evidence" value="ECO:0007669"/>
    <property type="project" value="InterPro"/>
</dbReference>
<dbReference type="EMBL" id="JAEKLZ010000098">
    <property type="protein sequence ID" value="MBW8724357.1"/>
    <property type="molecule type" value="Genomic_DNA"/>
</dbReference>
<dbReference type="PROSITE" id="PS51071">
    <property type="entry name" value="HTH_RPIR"/>
    <property type="match status" value="1"/>
</dbReference>
<evidence type="ECO:0000313" key="7">
    <source>
        <dbReference type="Proteomes" id="UP000700706"/>
    </source>
</evidence>
<dbReference type="AlphaFoldDB" id="A0A952KCR1"/>
<dbReference type="CDD" id="cd05013">
    <property type="entry name" value="SIS_RpiR"/>
    <property type="match status" value="1"/>
</dbReference>
<dbReference type="SUPFAM" id="SSF46689">
    <property type="entry name" value="Homeodomain-like"/>
    <property type="match status" value="1"/>
</dbReference>
<protein>
    <submittedName>
        <fullName evidence="6">MurR/RpiR family transcriptional regulator</fullName>
    </submittedName>
</protein>
<dbReference type="GO" id="GO:0003677">
    <property type="term" value="F:DNA binding"/>
    <property type="evidence" value="ECO:0007669"/>
    <property type="project" value="UniProtKB-KW"/>
</dbReference>
<keyword evidence="2" id="KW-0238">DNA-binding</keyword>
<organism evidence="6 7">
    <name type="scientific">Inquilinus limosus</name>
    <dbReference type="NCBI Taxonomy" id="171674"/>
    <lineage>
        <taxon>Bacteria</taxon>
        <taxon>Pseudomonadati</taxon>
        <taxon>Pseudomonadota</taxon>
        <taxon>Alphaproteobacteria</taxon>
        <taxon>Rhodospirillales</taxon>
        <taxon>Rhodospirillaceae</taxon>
        <taxon>Inquilinus</taxon>
    </lineage>
</organism>
<dbReference type="Gene3D" id="3.40.50.10490">
    <property type="entry name" value="Glucose-6-phosphate isomerase like protein, domain 1"/>
    <property type="match status" value="1"/>
</dbReference>
<keyword evidence="1" id="KW-0805">Transcription regulation</keyword>
<reference evidence="6" key="1">
    <citation type="submission" date="2020-06" db="EMBL/GenBank/DDBJ databases">
        <title>Stable isotope informed genome-resolved metagenomics uncovers potential trophic interactions in rhizosphere soil.</title>
        <authorList>
            <person name="Starr E.P."/>
            <person name="Shi S."/>
            <person name="Blazewicz S.J."/>
            <person name="Koch B.J."/>
            <person name="Probst A.J."/>
            <person name="Hungate B.A."/>
            <person name="Pett-Ridge J."/>
            <person name="Firestone M.K."/>
            <person name="Banfield J.F."/>
        </authorList>
    </citation>
    <scope>NUCLEOTIDE SEQUENCE</scope>
    <source>
        <strain evidence="6">YM_69_17</strain>
    </source>
</reference>
<dbReference type="InterPro" id="IPR001347">
    <property type="entry name" value="SIS_dom"/>
</dbReference>
<sequence>MDQDPPQTLTNRLAQGLDALSPAHRRLAEFVLQHPFRAATMGIEELAGAAQVSVATANRFAHRLGFGGFPEFRAELLQQFQRALAPVEKLRTAQQAGDSARDLLHRALDGAAANLGQAAALLTEQACADAVDLVLAARRVVPLGLGISALTARFLAELLQPYCPAVELMDGSGGTERMVRQLLRLGPGDLLIPISVPRYSRTTIDLLRRAKARGLRALALTDGPASPLAAESDAALFGPAEHGVLHGSSVAVMALAEALAGAVARRRGTIAGEAELAEQIMPFLLVDDAPARRPRPPAPERRR</sequence>
<evidence type="ECO:0000256" key="1">
    <source>
        <dbReference type="ARBA" id="ARBA00023015"/>
    </source>
</evidence>
<dbReference type="InterPro" id="IPR009057">
    <property type="entry name" value="Homeodomain-like_sf"/>
</dbReference>
<dbReference type="InterPro" id="IPR036388">
    <property type="entry name" value="WH-like_DNA-bd_sf"/>
</dbReference>
<dbReference type="Gene3D" id="1.10.10.10">
    <property type="entry name" value="Winged helix-like DNA-binding domain superfamily/Winged helix DNA-binding domain"/>
    <property type="match status" value="1"/>
</dbReference>
<dbReference type="GO" id="GO:1901135">
    <property type="term" value="P:carbohydrate derivative metabolic process"/>
    <property type="evidence" value="ECO:0007669"/>
    <property type="project" value="InterPro"/>
</dbReference>
<evidence type="ECO:0000259" key="5">
    <source>
        <dbReference type="PROSITE" id="PS51464"/>
    </source>
</evidence>
<name>A0A952KCR1_9PROT</name>
<dbReference type="Pfam" id="PF01418">
    <property type="entry name" value="HTH_6"/>
    <property type="match status" value="1"/>
</dbReference>
<dbReference type="SUPFAM" id="SSF53697">
    <property type="entry name" value="SIS domain"/>
    <property type="match status" value="1"/>
</dbReference>
<dbReference type="InterPro" id="IPR000281">
    <property type="entry name" value="HTH_RpiR"/>
</dbReference>
<dbReference type="Proteomes" id="UP000700706">
    <property type="component" value="Unassembled WGS sequence"/>
</dbReference>
<dbReference type="InterPro" id="IPR035472">
    <property type="entry name" value="RpiR-like_SIS"/>
</dbReference>
<feature type="domain" description="HTH rpiR-type" evidence="4">
    <location>
        <begin position="7"/>
        <end position="83"/>
    </location>
</feature>
<dbReference type="InterPro" id="IPR046348">
    <property type="entry name" value="SIS_dom_sf"/>
</dbReference>
<evidence type="ECO:0000259" key="4">
    <source>
        <dbReference type="PROSITE" id="PS51071"/>
    </source>
</evidence>
<dbReference type="GO" id="GO:0003700">
    <property type="term" value="F:DNA-binding transcription factor activity"/>
    <property type="evidence" value="ECO:0007669"/>
    <property type="project" value="InterPro"/>
</dbReference>
<dbReference type="PANTHER" id="PTHR30514:SF18">
    <property type="entry name" value="RPIR-FAMILY TRANSCRIPTIONAL REGULATOR"/>
    <property type="match status" value="1"/>
</dbReference>
<evidence type="ECO:0000256" key="3">
    <source>
        <dbReference type="ARBA" id="ARBA00023163"/>
    </source>
</evidence>
<dbReference type="PROSITE" id="PS51464">
    <property type="entry name" value="SIS"/>
    <property type="match status" value="1"/>
</dbReference>